<dbReference type="OrthoDB" id="10062874at2759"/>
<organism evidence="3 4">
    <name type="scientific">Adineta steineri</name>
    <dbReference type="NCBI Taxonomy" id="433720"/>
    <lineage>
        <taxon>Eukaryota</taxon>
        <taxon>Metazoa</taxon>
        <taxon>Spiralia</taxon>
        <taxon>Gnathifera</taxon>
        <taxon>Rotifera</taxon>
        <taxon>Eurotatoria</taxon>
        <taxon>Bdelloidea</taxon>
        <taxon>Adinetida</taxon>
        <taxon>Adinetidae</taxon>
        <taxon>Adineta</taxon>
    </lineage>
</organism>
<dbReference type="InterPro" id="IPR011083">
    <property type="entry name" value="Phage_tail_collar_dom"/>
</dbReference>
<protein>
    <recommendedName>
        <fullName evidence="2">Phage tail collar domain-containing protein</fullName>
    </recommendedName>
</protein>
<accession>A0A815QNH7</accession>
<dbReference type="SUPFAM" id="SSF88874">
    <property type="entry name" value="Receptor-binding domain of short tail fibre protein gp12"/>
    <property type="match status" value="1"/>
</dbReference>
<dbReference type="Proteomes" id="UP000663891">
    <property type="component" value="Unassembled WGS sequence"/>
</dbReference>
<evidence type="ECO:0000256" key="1">
    <source>
        <dbReference type="SAM" id="MobiDB-lite"/>
    </source>
</evidence>
<feature type="compositionally biased region" description="Polar residues" evidence="1">
    <location>
        <begin position="400"/>
        <end position="411"/>
    </location>
</feature>
<dbReference type="InterPro" id="IPR037053">
    <property type="entry name" value="Phage_tail_collar_dom_sf"/>
</dbReference>
<dbReference type="Gene3D" id="3.90.1340.10">
    <property type="entry name" value="Phage tail collar domain"/>
    <property type="match status" value="1"/>
</dbReference>
<feature type="domain" description="Phage tail collar" evidence="2">
    <location>
        <begin position="299"/>
        <end position="357"/>
    </location>
</feature>
<reference evidence="3" key="1">
    <citation type="submission" date="2021-02" db="EMBL/GenBank/DDBJ databases">
        <authorList>
            <person name="Nowell W R."/>
        </authorList>
    </citation>
    <scope>NUCLEOTIDE SEQUENCE</scope>
</reference>
<dbReference type="EMBL" id="CAJNON010001480">
    <property type="protein sequence ID" value="CAF1465780.1"/>
    <property type="molecule type" value="Genomic_DNA"/>
</dbReference>
<dbReference type="Pfam" id="PF07484">
    <property type="entry name" value="Collar"/>
    <property type="match status" value="1"/>
</dbReference>
<dbReference type="AlphaFoldDB" id="A0A815QNH7"/>
<comment type="caution">
    <text evidence="3">The sequence shown here is derived from an EMBL/GenBank/DDBJ whole genome shotgun (WGS) entry which is preliminary data.</text>
</comment>
<proteinExistence type="predicted"/>
<feature type="region of interest" description="Disordered" evidence="1">
    <location>
        <begin position="389"/>
        <end position="447"/>
    </location>
</feature>
<sequence length="498" mass="54612">MTFQFQCSTVTNSRLIVKKILSHDYHIEVAFYFAGFKQITTNFISISGDQLKSVLSKTTADGGSKSATYIHRNQASSFISKYITNVKKMIYMENINANMSMLSSGLEDQFISLMQQGMAFSNEAKIDSKLYEQVWSPQDLNPDRLTSEINKIFIYNETETKRHNYSDIYFNLNKTHAEASAAAGSGAVNVLWGLVTAGGSGSSSESALDYLAQTSQSIFSQTDIQHLLSQQSIETEWSGEKLFPKSFSVYKLTDITDRLQVAIIAKQLIADKSNGAIIRTINTINKPLIAFSRPSVLTGAIQMYTPSSPPPLPWLLCNGTAISRIEYQKLFSVIGVTYGAGDGFTTFNIPDFKGRFPLGVDKLQERVENAIELGMIGGQATQRLTVEHLPPHKHGKGTFSVASSGTHSHSISDPGHNHGGSTGGAPQGLGTWGEYKNGNGDNNRQHAHSINTDWTRITINANGAHIHDFEGETGSVGVGQNFDTISPYQTVNYIIYTD</sequence>
<evidence type="ECO:0000313" key="3">
    <source>
        <dbReference type="EMBL" id="CAF1465780.1"/>
    </source>
</evidence>
<evidence type="ECO:0000313" key="4">
    <source>
        <dbReference type="Proteomes" id="UP000663891"/>
    </source>
</evidence>
<gene>
    <name evidence="3" type="ORF">VCS650_LOCUS40309</name>
</gene>
<name>A0A815QNH7_9BILA</name>
<evidence type="ECO:0000259" key="2">
    <source>
        <dbReference type="Pfam" id="PF07484"/>
    </source>
</evidence>
<feature type="compositionally biased region" description="Gly residues" evidence="1">
    <location>
        <begin position="417"/>
        <end position="431"/>
    </location>
</feature>